<protein>
    <submittedName>
        <fullName evidence="3">Uncharacterized protein</fullName>
    </submittedName>
</protein>
<dbReference type="PRINTS" id="PR01217">
    <property type="entry name" value="PRICHEXTENSN"/>
</dbReference>
<feature type="region of interest" description="Disordered" evidence="1">
    <location>
        <begin position="217"/>
        <end position="276"/>
    </location>
</feature>
<reference evidence="4" key="1">
    <citation type="submission" date="2022-12" db="EMBL/GenBank/DDBJ databases">
        <authorList>
            <person name="Mo P."/>
        </authorList>
    </citation>
    <scope>NUCLEOTIDE SEQUENCE [LARGE SCALE GENOMIC DNA]</scope>
    <source>
        <strain evidence="4">HUAS 3-15</strain>
    </source>
</reference>
<keyword evidence="4" id="KW-1185">Reference proteome</keyword>
<feature type="compositionally biased region" description="Pro residues" evidence="1">
    <location>
        <begin position="104"/>
        <end position="123"/>
    </location>
</feature>
<feature type="transmembrane region" description="Helical" evidence="2">
    <location>
        <begin position="195"/>
        <end position="214"/>
    </location>
</feature>
<sequence length="425" mass="42504">MTDQHNTAPAVWDPTARGGAGGWVRNPQHPDAGSAPGEPPAPPTAGAVGDQGPPLGARPYLSTAPGFGPPPDMSAPAPAPTPMPTPMPATDPGPGAPTTALPRVAPPPPGAPPSAGPPAPTPFPSHATPQDRGSQGGQLPGPGYVYPPPPTAGPYQQAPYQQPPYPAQPDYPTAQPLDDEDEDDRDRPADRRTPLLIGFAVLLVLAVGGGLLYATTGNDGGKNDQAAPAPSAATTTDSGNPPPAPAPTGTDAAPSATATPSGSPSPTATGAGPNAKAQAQALDALLTEGGNARAQIGNAVAKVTSCPAKADIESAAQVFDGGAKQRDGLLGKLGKLSVTDLPGGTDAVNSLKSAWQLSADVDRAYASWARAVAAQGCSGTAPSTADKKHADELNPQATQAKNDFLNKWKPIATTYGLTPPTSDRI</sequence>
<feature type="compositionally biased region" description="Low complexity" evidence="1">
    <location>
        <begin position="226"/>
        <end position="239"/>
    </location>
</feature>
<keyword evidence="2" id="KW-0472">Membrane</keyword>
<feature type="compositionally biased region" description="Pro residues" evidence="1">
    <location>
        <begin position="67"/>
        <end position="95"/>
    </location>
</feature>
<dbReference type="Proteomes" id="UP001212821">
    <property type="component" value="Chromosome"/>
</dbReference>
<evidence type="ECO:0000256" key="2">
    <source>
        <dbReference type="SAM" id="Phobius"/>
    </source>
</evidence>
<gene>
    <name evidence="3" type="ORF">O1G21_26765</name>
</gene>
<accession>A0ABY7Q8T6</accession>
<evidence type="ECO:0000313" key="4">
    <source>
        <dbReference type="Proteomes" id="UP001212821"/>
    </source>
</evidence>
<feature type="region of interest" description="Disordered" evidence="1">
    <location>
        <begin position="1"/>
        <end position="191"/>
    </location>
</feature>
<dbReference type="EMBL" id="CP115450">
    <property type="protein sequence ID" value="WBP89086.1"/>
    <property type="molecule type" value="Genomic_DNA"/>
</dbReference>
<dbReference type="RefSeq" id="WP_270147207.1">
    <property type="nucleotide sequence ID" value="NZ_CP115450.1"/>
</dbReference>
<keyword evidence="2" id="KW-0812">Transmembrane</keyword>
<keyword evidence="2" id="KW-1133">Transmembrane helix</keyword>
<evidence type="ECO:0000313" key="3">
    <source>
        <dbReference type="EMBL" id="WBP89086.1"/>
    </source>
</evidence>
<feature type="compositionally biased region" description="Low complexity" evidence="1">
    <location>
        <begin position="247"/>
        <end position="276"/>
    </location>
</feature>
<evidence type="ECO:0000256" key="1">
    <source>
        <dbReference type="SAM" id="MobiDB-lite"/>
    </source>
</evidence>
<proteinExistence type="predicted"/>
<organism evidence="3 4">
    <name type="scientific">Kitasatospora cathayae</name>
    <dbReference type="NCBI Taxonomy" id="3004092"/>
    <lineage>
        <taxon>Bacteria</taxon>
        <taxon>Bacillati</taxon>
        <taxon>Actinomycetota</taxon>
        <taxon>Actinomycetes</taxon>
        <taxon>Kitasatosporales</taxon>
        <taxon>Streptomycetaceae</taxon>
        <taxon>Kitasatospora</taxon>
    </lineage>
</organism>
<feature type="region of interest" description="Disordered" evidence="1">
    <location>
        <begin position="378"/>
        <end position="398"/>
    </location>
</feature>
<name>A0ABY7Q8T6_9ACTN</name>